<dbReference type="AlphaFoldDB" id="A0A4U8UKL5"/>
<proteinExistence type="predicted"/>
<reference evidence="1 2" key="2">
    <citation type="journal article" date="2019" name="G3 (Bethesda)">
        <title>Hybrid Assembly of the Genome of the Entomopathogenic Nematode Steinernema carpocapsae Identifies the X-Chromosome.</title>
        <authorList>
            <person name="Serra L."/>
            <person name="Macchietto M."/>
            <person name="Macias-Munoz A."/>
            <person name="McGill C.J."/>
            <person name="Rodriguez I.M."/>
            <person name="Rodriguez B."/>
            <person name="Murad R."/>
            <person name="Mortazavi A."/>
        </authorList>
    </citation>
    <scope>NUCLEOTIDE SEQUENCE [LARGE SCALE GENOMIC DNA]</scope>
    <source>
        <strain evidence="1 2">ALL</strain>
    </source>
</reference>
<comment type="caution">
    <text evidence="1">The sequence shown here is derived from an EMBL/GenBank/DDBJ whole genome shotgun (WGS) entry which is preliminary data.</text>
</comment>
<dbReference type="Proteomes" id="UP000298663">
    <property type="component" value="Unassembled WGS sequence"/>
</dbReference>
<organism evidence="1 2">
    <name type="scientific">Steinernema carpocapsae</name>
    <name type="common">Entomopathogenic nematode</name>
    <dbReference type="NCBI Taxonomy" id="34508"/>
    <lineage>
        <taxon>Eukaryota</taxon>
        <taxon>Metazoa</taxon>
        <taxon>Ecdysozoa</taxon>
        <taxon>Nematoda</taxon>
        <taxon>Chromadorea</taxon>
        <taxon>Rhabditida</taxon>
        <taxon>Tylenchina</taxon>
        <taxon>Panagrolaimomorpha</taxon>
        <taxon>Strongyloidoidea</taxon>
        <taxon>Steinernematidae</taxon>
        <taxon>Steinernema</taxon>
    </lineage>
</organism>
<gene>
    <name evidence="1" type="ORF">L596_001210</name>
</gene>
<evidence type="ECO:0000313" key="2">
    <source>
        <dbReference type="Proteomes" id="UP000298663"/>
    </source>
</evidence>
<keyword evidence="2" id="KW-1185">Reference proteome</keyword>
<reference evidence="1 2" key="1">
    <citation type="journal article" date="2015" name="Genome Biol.">
        <title>Comparative genomics of Steinernema reveals deeply conserved gene regulatory networks.</title>
        <authorList>
            <person name="Dillman A.R."/>
            <person name="Macchietto M."/>
            <person name="Porter C.F."/>
            <person name="Rogers A."/>
            <person name="Williams B."/>
            <person name="Antoshechkin I."/>
            <person name="Lee M.M."/>
            <person name="Goodwin Z."/>
            <person name="Lu X."/>
            <person name="Lewis E.E."/>
            <person name="Goodrich-Blair H."/>
            <person name="Stock S.P."/>
            <person name="Adams B.J."/>
            <person name="Sternberg P.W."/>
            <person name="Mortazavi A."/>
        </authorList>
    </citation>
    <scope>NUCLEOTIDE SEQUENCE [LARGE SCALE GENOMIC DNA]</scope>
    <source>
        <strain evidence="1 2">ALL</strain>
    </source>
</reference>
<name>A0A4U8UKL5_STECR</name>
<evidence type="ECO:0000313" key="1">
    <source>
        <dbReference type="EMBL" id="TMS33474.1"/>
    </source>
</evidence>
<sequence length="148" mass="16597">MCSITEVVDNFESGSRPDDILLGPLHDQTTLILKMRSDIGPYLESQIVPVEVSWTKLIAEVHKKPSQKTLEEFLSAHEKETKNYWGHAVASCRKQESLRATQRSRPTTVRATTGYLTLKGYLDAISVETIGCLEQMTKEAEFLSSGPR</sequence>
<protein>
    <submittedName>
        <fullName evidence="1">Uncharacterized protein</fullName>
    </submittedName>
</protein>
<dbReference type="EMBL" id="AZBU02000001">
    <property type="protein sequence ID" value="TMS33474.1"/>
    <property type="molecule type" value="Genomic_DNA"/>
</dbReference>
<accession>A0A4U8UKL5</accession>